<feature type="non-terminal residue" evidence="2">
    <location>
        <position position="1"/>
    </location>
</feature>
<dbReference type="InterPro" id="IPR052647">
    <property type="entry name" value="Zinc_finger_CCCH-type"/>
</dbReference>
<dbReference type="AlphaFoldDB" id="A0ABD0P1G1"/>
<feature type="non-terminal residue" evidence="2">
    <location>
        <position position="54"/>
    </location>
</feature>
<comment type="caution">
    <text evidence="2">The sequence shown here is derived from an EMBL/GenBank/DDBJ whole genome shotgun (WGS) entry which is preliminary data.</text>
</comment>
<name>A0ABD0P1G1_CIRMR</name>
<protein>
    <recommendedName>
        <fullName evidence="4">C3H1-type domain-containing protein</fullName>
    </recommendedName>
</protein>
<keyword evidence="3" id="KW-1185">Reference proteome</keyword>
<evidence type="ECO:0008006" key="4">
    <source>
        <dbReference type="Google" id="ProtNLM"/>
    </source>
</evidence>
<gene>
    <name evidence="2" type="ORF">M9458_036164</name>
</gene>
<dbReference type="Proteomes" id="UP001529510">
    <property type="component" value="Unassembled WGS sequence"/>
</dbReference>
<feature type="region of interest" description="Disordered" evidence="1">
    <location>
        <begin position="26"/>
        <end position="54"/>
    </location>
</feature>
<proteinExistence type="predicted"/>
<reference evidence="2 3" key="1">
    <citation type="submission" date="2024-05" db="EMBL/GenBank/DDBJ databases">
        <title>Genome sequencing and assembly of Indian major carp, Cirrhinus mrigala (Hamilton, 1822).</title>
        <authorList>
            <person name="Mohindra V."/>
            <person name="Chowdhury L.M."/>
            <person name="Lal K."/>
            <person name="Jena J.K."/>
        </authorList>
    </citation>
    <scope>NUCLEOTIDE SEQUENCE [LARGE SCALE GENOMIC DNA]</scope>
    <source>
        <strain evidence="2">CM1030</strain>
        <tissue evidence="2">Blood</tissue>
    </source>
</reference>
<evidence type="ECO:0000256" key="1">
    <source>
        <dbReference type="SAM" id="MobiDB-lite"/>
    </source>
</evidence>
<sequence length="54" mass="5600">NCTWGMICRFIHPGVNDKGNYSLISKPDPFSPNGAPPGGAGGAGPHPLMPANPW</sequence>
<accession>A0ABD0P1G1</accession>
<organism evidence="2 3">
    <name type="scientific">Cirrhinus mrigala</name>
    <name type="common">Mrigala</name>
    <dbReference type="NCBI Taxonomy" id="683832"/>
    <lineage>
        <taxon>Eukaryota</taxon>
        <taxon>Metazoa</taxon>
        <taxon>Chordata</taxon>
        <taxon>Craniata</taxon>
        <taxon>Vertebrata</taxon>
        <taxon>Euteleostomi</taxon>
        <taxon>Actinopterygii</taxon>
        <taxon>Neopterygii</taxon>
        <taxon>Teleostei</taxon>
        <taxon>Ostariophysi</taxon>
        <taxon>Cypriniformes</taxon>
        <taxon>Cyprinidae</taxon>
        <taxon>Labeoninae</taxon>
        <taxon>Labeonini</taxon>
        <taxon>Cirrhinus</taxon>
    </lineage>
</organism>
<evidence type="ECO:0000313" key="2">
    <source>
        <dbReference type="EMBL" id="KAL0167942.1"/>
    </source>
</evidence>
<evidence type="ECO:0000313" key="3">
    <source>
        <dbReference type="Proteomes" id="UP001529510"/>
    </source>
</evidence>
<dbReference type="PANTHER" id="PTHR46582:SF1">
    <property type="entry name" value="ZINC FINGER CCCH DOMAIN-CONTAINING PROTEIN 18"/>
    <property type="match status" value="1"/>
</dbReference>
<dbReference type="EMBL" id="JAMKFB020000018">
    <property type="protein sequence ID" value="KAL0167942.1"/>
    <property type="molecule type" value="Genomic_DNA"/>
</dbReference>
<dbReference type="PANTHER" id="PTHR46582">
    <property type="entry name" value="ZINC FINGER CCCH DOMAIN-CONTAINING PROTEIN 18"/>
    <property type="match status" value="1"/>
</dbReference>